<dbReference type="Proteomes" id="UP000193827">
    <property type="component" value="Unassembled WGS sequence"/>
</dbReference>
<feature type="transmembrane region" description="Helical" evidence="1">
    <location>
        <begin position="12"/>
        <end position="35"/>
    </location>
</feature>
<keyword evidence="1" id="KW-0472">Membrane</keyword>
<accession>A0A1Y5RVX9</accession>
<reference evidence="2 3" key="1">
    <citation type="submission" date="2017-03" db="EMBL/GenBank/DDBJ databases">
        <authorList>
            <person name="Afonso C.L."/>
            <person name="Miller P.J."/>
            <person name="Scott M.A."/>
            <person name="Spackman E."/>
            <person name="Goraichik I."/>
            <person name="Dimitrov K.M."/>
            <person name="Suarez D.L."/>
            <person name="Swayne D.E."/>
        </authorList>
    </citation>
    <scope>NUCLEOTIDE SEQUENCE [LARGE SCALE GENOMIC DNA]</scope>
    <source>
        <strain evidence="2 3">CECT 8287</strain>
    </source>
</reference>
<organism evidence="2 3">
    <name type="scientific">Roseovarius litorisediminis</name>
    <dbReference type="NCBI Taxonomy" id="1312363"/>
    <lineage>
        <taxon>Bacteria</taxon>
        <taxon>Pseudomonadati</taxon>
        <taxon>Pseudomonadota</taxon>
        <taxon>Alphaproteobacteria</taxon>
        <taxon>Rhodobacterales</taxon>
        <taxon>Roseobacteraceae</taxon>
        <taxon>Roseovarius</taxon>
    </lineage>
</organism>
<keyword evidence="1" id="KW-1133">Transmembrane helix</keyword>
<name>A0A1Y5RVX9_9RHOB</name>
<sequence>MLARVMTWVGGLGAVTALLCCFTGLLPMIIGAFGLTSLLPILYKDSVLFPVAGGFLVLLAVGVYLQRGRA</sequence>
<evidence type="ECO:0000313" key="2">
    <source>
        <dbReference type="EMBL" id="SLN26311.1"/>
    </source>
</evidence>
<dbReference type="Gene3D" id="1.10.287.910">
    <property type="entry name" value="bacterial mercury transporter, merf"/>
    <property type="match status" value="1"/>
</dbReference>
<keyword evidence="1" id="KW-0812">Transmembrane</keyword>
<dbReference type="AlphaFoldDB" id="A0A1Y5RVX9"/>
<gene>
    <name evidence="2" type="ORF">PEL8287_01222</name>
</gene>
<evidence type="ECO:0008006" key="4">
    <source>
        <dbReference type="Google" id="ProtNLM"/>
    </source>
</evidence>
<feature type="transmembrane region" description="Helical" evidence="1">
    <location>
        <begin position="47"/>
        <end position="65"/>
    </location>
</feature>
<protein>
    <recommendedName>
        <fullName evidence="4">Membrane transport protein MerF</fullName>
    </recommendedName>
</protein>
<evidence type="ECO:0000256" key="1">
    <source>
        <dbReference type="SAM" id="Phobius"/>
    </source>
</evidence>
<dbReference type="RefSeq" id="WP_085891442.1">
    <property type="nucleotide sequence ID" value="NZ_FWFL01000002.1"/>
</dbReference>
<evidence type="ECO:0000313" key="3">
    <source>
        <dbReference type="Proteomes" id="UP000193827"/>
    </source>
</evidence>
<keyword evidence="3" id="KW-1185">Reference proteome</keyword>
<dbReference type="EMBL" id="FWFL01000002">
    <property type="protein sequence ID" value="SLN26311.1"/>
    <property type="molecule type" value="Genomic_DNA"/>
</dbReference>
<proteinExistence type="predicted"/>
<dbReference type="OrthoDB" id="574313at2"/>